<dbReference type="Proteomes" id="UP001163321">
    <property type="component" value="Chromosome 1"/>
</dbReference>
<name>A0ACC0WQX0_9STRA</name>
<keyword evidence="2" id="KW-1185">Reference proteome</keyword>
<comment type="caution">
    <text evidence="1">The sequence shown here is derived from an EMBL/GenBank/DDBJ whole genome shotgun (WGS) entry which is preliminary data.</text>
</comment>
<reference evidence="1 2" key="1">
    <citation type="journal article" date="2022" name="bioRxiv">
        <title>The genome of the oomycete Peronosclerospora sorghi, a cosmopolitan pathogen of maize and sorghum, is inflated with dispersed pseudogenes.</title>
        <authorList>
            <person name="Fletcher K."/>
            <person name="Martin F."/>
            <person name="Isakeit T."/>
            <person name="Cavanaugh K."/>
            <person name="Magill C."/>
            <person name="Michelmore R."/>
        </authorList>
    </citation>
    <scope>NUCLEOTIDE SEQUENCE [LARGE SCALE GENOMIC DNA]</scope>
    <source>
        <strain evidence="1">P6</strain>
    </source>
</reference>
<dbReference type="EMBL" id="CM047580">
    <property type="protein sequence ID" value="KAI9920696.1"/>
    <property type="molecule type" value="Genomic_DNA"/>
</dbReference>
<sequence length="146" mass="17355">MSKRSTRAWKLLSIIKFLYRDHVRLVNEYKALEVVTLGHKMGVHGPLLDNYLVLAIRHVTLATWMETLLLVSMLENQMERYLLGDYLLVFIKTLQADQYTHVVTEMRWSQFKRPQDSDLLVRIVIGLVNHVRLMEFWHFLRDSVTK</sequence>
<evidence type="ECO:0000313" key="1">
    <source>
        <dbReference type="EMBL" id="KAI9920696.1"/>
    </source>
</evidence>
<accession>A0ACC0WQX0</accession>
<organism evidence="1 2">
    <name type="scientific">Peronosclerospora sorghi</name>
    <dbReference type="NCBI Taxonomy" id="230839"/>
    <lineage>
        <taxon>Eukaryota</taxon>
        <taxon>Sar</taxon>
        <taxon>Stramenopiles</taxon>
        <taxon>Oomycota</taxon>
        <taxon>Peronosporomycetes</taxon>
        <taxon>Peronosporales</taxon>
        <taxon>Peronosporaceae</taxon>
        <taxon>Peronosclerospora</taxon>
    </lineage>
</organism>
<evidence type="ECO:0000313" key="2">
    <source>
        <dbReference type="Proteomes" id="UP001163321"/>
    </source>
</evidence>
<protein>
    <submittedName>
        <fullName evidence="1">Uncharacterized protein</fullName>
    </submittedName>
</protein>
<proteinExistence type="predicted"/>
<gene>
    <name evidence="1" type="ORF">PsorP6_002580</name>
</gene>